<dbReference type="PRINTS" id="PR01438">
    <property type="entry name" value="UNVRSLSTRESS"/>
</dbReference>
<dbReference type="Pfam" id="PF00582">
    <property type="entry name" value="Usp"/>
    <property type="match status" value="2"/>
</dbReference>
<evidence type="ECO:0000313" key="6">
    <source>
        <dbReference type="Proteomes" id="UP000287352"/>
    </source>
</evidence>
<dbReference type="Gene3D" id="3.40.50.620">
    <property type="entry name" value="HUPs"/>
    <property type="match status" value="2"/>
</dbReference>
<feature type="domain" description="UspA" evidence="4">
    <location>
        <begin position="156"/>
        <end position="309"/>
    </location>
</feature>
<dbReference type="InterPro" id="IPR006015">
    <property type="entry name" value="Universal_stress_UspA"/>
</dbReference>
<gene>
    <name evidence="5" type="ORF">KTT_46940</name>
</gene>
<dbReference type="PANTHER" id="PTHR46268">
    <property type="entry name" value="STRESS RESPONSE PROTEIN NHAX"/>
    <property type="match status" value="1"/>
</dbReference>
<protein>
    <submittedName>
        <fullName evidence="5">Universal stress protein UspA</fullName>
    </submittedName>
</protein>
<dbReference type="SUPFAM" id="SSF52402">
    <property type="entry name" value="Adenine nucleotide alpha hydrolases-like"/>
    <property type="match status" value="2"/>
</dbReference>
<dbReference type="OrthoDB" id="9808582at2"/>
<sequence>MFKHILVPLDGSMRAAQALLIAARIARAQQSTLLLLEIIDPIYEIGLPSLSSQEPANPQMATTYLQHTAYRPDLEGIEVKTQVAAGIPAEQILLAAAQQHTDLIVMCSHGRTGLKRWAMGSVAQRVSRSSPVPVLVLQEDDQLLHQTGDQEAMPVRIMVALDGSPMAEKSLVPTAYLCSALSTPAQGTLQLTLVLHLPSCFEYGQDDSVSRALRKELPVAQEYLEAVKRRLQEHEISSLQLKITTVITHDLDVANQLLKIAERGEKQDGTNCCQLIALTTHGRSGLQRLVTGSVTECILSRARRSLLIITP</sequence>
<keyword evidence="6" id="KW-1185">Reference proteome</keyword>
<evidence type="ECO:0000256" key="3">
    <source>
        <dbReference type="ARBA" id="ARBA00022840"/>
    </source>
</evidence>
<accession>A0A402A719</accession>
<evidence type="ECO:0000256" key="1">
    <source>
        <dbReference type="ARBA" id="ARBA00008791"/>
    </source>
</evidence>
<comment type="similarity">
    <text evidence="1">Belongs to the universal stress protein A family.</text>
</comment>
<proteinExistence type="inferred from homology"/>
<reference evidence="6" key="1">
    <citation type="submission" date="2018-12" db="EMBL/GenBank/DDBJ databases">
        <title>Tengunoibacter tsumagoiensis gen. nov., sp. nov., Dictyobacter kobayashii sp. nov., D. alpinus sp. nov., and D. joshuensis sp. nov. and description of Dictyobacteraceae fam. nov. within the order Ktedonobacterales isolated from Tengu-no-mugimeshi.</title>
        <authorList>
            <person name="Wang C.M."/>
            <person name="Zheng Y."/>
            <person name="Sakai Y."/>
            <person name="Toyoda A."/>
            <person name="Minakuchi Y."/>
            <person name="Abe K."/>
            <person name="Yokota A."/>
            <person name="Yabe S."/>
        </authorList>
    </citation>
    <scope>NUCLEOTIDE SEQUENCE [LARGE SCALE GENOMIC DNA]</scope>
    <source>
        <strain evidence="6">Uno3</strain>
    </source>
</reference>
<dbReference type="CDD" id="cd00293">
    <property type="entry name" value="USP-like"/>
    <property type="match status" value="2"/>
</dbReference>
<keyword evidence="3" id="KW-0067">ATP-binding</keyword>
<name>A0A402A719_9CHLR</name>
<evidence type="ECO:0000256" key="2">
    <source>
        <dbReference type="ARBA" id="ARBA00022741"/>
    </source>
</evidence>
<dbReference type="EMBL" id="BIFR01000002">
    <property type="protein sequence ID" value="GCE14835.1"/>
    <property type="molecule type" value="Genomic_DNA"/>
</dbReference>
<feature type="domain" description="UspA" evidence="4">
    <location>
        <begin position="1"/>
        <end position="137"/>
    </location>
</feature>
<dbReference type="PANTHER" id="PTHR46268:SF27">
    <property type="entry name" value="UNIVERSAL STRESS PROTEIN RV2623"/>
    <property type="match status" value="1"/>
</dbReference>
<evidence type="ECO:0000259" key="4">
    <source>
        <dbReference type="Pfam" id="PF00582"/>
    </source>
</evidence>
<dbReference type="AlphaFoldDB" id="A0A402A719"/>
<organism evidence="5 6">
    <name type="scientific">Tengunoibacter tsumagoiensis</name>
    <dbReference type="NCBI Taxonomy" id="2014871"/>
    <lineage>
        <taxon>Bacteria</taxon>
        <taxon>Bacillati</taxon>
        <taxon>Chloroflexota</taxon>
        <taxon>Ktedonobacteria</taxon>
        <taxon>Ktedonobacterales</taxon>
        <taxon>Dictyobacteraceae</taxon>
        <taxon>Tengunoibacter</taxon>
    </lineage>
</organism>
<keyword evidence="2" id="KW-0547">Nucleotide-binding</keyword>
<dbReference type="InterPro" id="IPR006016">
    <property type="entry name" value="UspA"/>
</dbReference>
<dbReference type="InterPro" id="IPR014729">
    <property type="entry name" value="Rossmann-like_a/b/a_fold"/>
</dbReference>
<dbReference type="Proteomes" id="UP000287352">
    <property type="component" value="Unassembled WGS sequence"/>
</dbReference>
<evidence type="ECO:0000313" key="5">
    <source>
        <dbReference type="EMBL" id="GCE14835.1"/>
    </source>
</evidence>
<comment type="caution">
    <text evidence="5">The sequence shown here is derived from an EMBL/GenBank/DDBJ whole genome shotgun (WGS) entry which is preliminary data.</text>
</comment>
<dbReference type="GO" id="GO:0005524">
    <property type="term" value="F:ATP binding"/>
    <property type="evidence" value="ECO:0007669"/>
    <property type="project" value="UniProtKB-KW"/>
</dbReference>
<dbReference type="RefSeq" id="WP_126582368.1">
    <property type="nucleotide sequence ID" value="NZ_BIFR01000002.1"/>
</dbReference>